<keyword evidence="3" id="KW-1185">Reference proteome</keyword>
<gene>
    <name evidence="2" type="ORF">M1L60_19360</name>
</gene>
<organism evidence="2 3">
    <name type="scientific">Paractinoplanes aksuensis</name>
    <dbReference type="NCBI Taxonomy" id="2939490"/>
    <lineage>
        <taxon>Bacteria</taxon>
        <taxon>Bacillati</taxon>
        <taxon>Actinomycetota</taxon>
        <taxon>Actinomycetes</taxon>
        <taxon>Micromonosporales</taxon>
        <taxon>Micromonosporaceae</taxon>
        <taxon>Paractinoplanes</taxon>
    </lineage>
</organism>
<sequence length="131" mass="14718">MSGSNSTTAAEARKAPKGPRPVTRMLQPIDSGESQWVRVRWKTDRRICDVKVVVWGDDEVEINYPGDREFTSFSRGDSLGKGKTDFTAFRVEADYDRSSWALLEARISFTDCGRNAPARSKDTTLMLPVRS</sequence>
<dbReference type="EMBL" id="JAMYJR010000021">
    <property type="protein sequence ID" value="MCO8272757.1"/>
    <property type="molecule type" value="Genomic_DNA"/>
</dbReference>
<proteinExistence type="predicted"/>
<dbReference type="RefSeq" id="WP_253238849.1">
    <property type="nucleotide sequence ID" value="NZ_JAMYJR010000021.1"/>
</dbReference>
<reference evidence="2 3" key="1">
    <citation type="submission" date="2022-06" db="EMBL/GenBank/DDBJ databases">
        <title>New Species of the Genus Actinoplanes, ActinopZanes ferrugineus.</title>
        <authorList>
            <person name="Ding P."/>
        </authorList>
    </citation>
    <scope>NUCLEOTIDE SEQUENCE [LARGE SCALE GENOMIC DNA]</scope>
    <source>
        <strain evidence="2 3">TRM88003</strain>
    </source>
</reference>
<evidence type="ECO:0000313" key="3">
    <source>
        <dbReference type="Proteomes" id="UP001523369"/>
    </source>
</evidence>
<comment type="caution">
    <text evidence="2">The sequence shown here is derived from an EMBL/GenBank/DDBJ whole genome shotgun (WGS) entry which is preliminary data.</text>
</comment>
<evidence type="ECO:0000256" key="1">
    <source>
        <dbReference type="SAM" id="MobiDB-lite"/>
    </source>
</evidence>
<name>A0ABT1DPI5_9ACTN</name>
<accession>A0ABT1DPI5</accession>
<protein>
    <submittedName>
        <fullName evidence="2">Uncharacterized protein</fullName>
    </submittedName>
</protein>
<evidence type="ECO:0000313" key="2">
    <source>
        <dbReference type="EMBL" id="MCO8272757.1"/>
    </source>
</evidence>
<feature type="region of interest" description="Disordered" evidence="1">
    <location>
        <begin position="1"/>
        <end position="29"/>
    </location>
</feature>
<dbReference type="Proteomes" id="UP001523369">
    <property type="component" value="Unassembled WGS sequence"/>
</dbReference>